<evidence type="ECO:0000256" key="7">
    <source>
        <dbReference type="ARBA" id="ARBA00022723"/>
    </source>
</evidence>
<keyword evidence="13" id="KW-1185">Reference proteome</keyword>
<dbReference type="EC" id="2.7.7.24" evidence="3 10"/>
<evidence type="ECO:0000256" key="3">
    <source>
        <dbReference type="ARBA" id="ARBA00012461"/>
    </source>
</evidence>
<reference evidence="12 13" key="1">
    <citation type="submission" date="2022-06" db="EMBL/GenBank/DDBJ databases">
        <title>Genomic Encyclopedia of Archaeal and Bacterial Type Strains, Phase II (KMG-II): from individual species to whole genera.</title>
        <authorList>
            <person name="Goeker M."/>
        </authorList>
    </citation>
    <scope>NUCLEOTIDE SEQUENCE [LARGE SCALE GENOMIC DNA]</scope>
    <source>
        <strain evidence="12 13">DSM 44255</strain>
    </source>
</reference>
<dbReference type="Proteomes" id="UP001205185">
    <property type="component" value="Unassembled WGS sequence"/>
</dbReference>
<dbReference type="InterPro" id="IPR005907">
    <property type="entry name" value="G1P_thy_trans_s"/>
</dbReference>
<comment type="cofactor">
    <cofactor evidence="1">
        <name>Mg(2+)</name>
        <dbReference type="ChEBI" id="CHEBI:18420"/>
    </cofactor>
</comment>
<dbReference type="EMBL" id="JAMTCO010000011">
    <property type="protein sequence ID" value="MCP2272076.1"/>
    <property type="molecule type" value="Genomic_DNA"/>
</dbReference>
<comment type="catalytic activity">
    <reaction evidence="9 10">
        <text>dTTP + alpha-D-glucose 1-phosphate + H(+) = dTDP-alpha-D-glucose + diphosphate</text>
        <dbReference type="Rhea" id="RHEA:15225"/>
        <dbReference type="ChEBI" id="CHEBI:15378"/>
        <dbReference type="ChEBI" id="CHEBI:33019"/>
        <dbReference type="ChEBI" id="CHEBI:37568"/>
        <dbReference type="ChEBI" id="CHEBI:57477"/>
        <dbReference type="ChEBI" id="CHEBI:58601"/>
        <dbReference type="EC" id="2.7.7.24"/>
    </reaction>
</comment>
<keyword evidence="7 10" id="KW-0479">Metal-binding</keyword>
<evidence type="ECO:0000256" key="6">
    <source>
        <dbReference type="ARBA" id="ARBA00022695"/>
    </source>
</evidence>
<dbReference type="InterPro" id="IPR029044">
    <property type="entry name" value="Nucleotide-diphossugar_trans"/>
</dbReference>
<evidence type="ECO:0000313" key="13">
    <source>
        <dbReference type="Proteomes" id="UP001205185"/>
    </source>
</evidence>
<evidence type="ECO:0000256" key="10">
    <source>
        <dbReference type="RuleBase" id="RU003706"/>
    </source>
</evidence>
<sequence>MKGIVLAGGSGTRLHPITQAVSKQLLPVYDKPMIYYPLSVLMLAGIRDILIISTPADLPNFQRLLGDGSQFGVAFSYAEQAQPNGLAEAFIIGEDFVGGDPVALVLGDNIFWGLGFSQIMQANTTDLDGAVLFGYPVKDPQRYGVGEVDGDGRLVSIEEKPQAPKSNRAITGLYFYDNDVIKIAKSLTPSARGELEITDVNAEYLRQGRARLIDLGRGFAWLDTGTHDSLLEAGQFVQVLEHRTGVRIACLEEIALDRGFITPDECHALGAKLAKSGYGEYVMSVAKAAGTTG</sequence>
<proteinExistence type="inferred from homology"/>
<dbReference type="RefSeq" id="WP_253889177.1">
    <property type="nucleotide sequence ID" value="NZ_BAAAVB010000015.1"/>
</dbReference>
<feature type="domain" description="Nucleotidyl transferase" evidence="11">
    <location>
        <begin position="2"/>
        <end position="237"/>
    </location>
</feature>
<dbReference type="SUPFAM" id="SSF53448">
    <property type="entry name" value="Nucleotide-diphospho-sugar transferases"/>
    <property type="match status" value="1"/>
</dbReference>
<evidence type="ECO:0000256" key="8">
    <source>
        <dbReference type="ARBA" id="ARBA00022842"/>
    </source>
</evidence>
<accession>A0ABT1IHN4</accession>
<protein>
    <recommendedName>
        <fullName evidence="4 10">Glucose-1-phosphate thymidylyltransferase</fullName>
        <ecNumber evidence="3 10">2.7.7.24</ecNumber>
    </recommendedName>
</protein>
<evidence type="ECO:0000256" key="9">
    <source>
        <dbReference type="ARBA" id="ARBA00049336"/>
    </source>
</evidence>
<dbReference type="InterPro" id="IPR005835">
    <property type="entry name" value="NTP_transferase_dom"/>
</dbReference>
<keyword evidence="6 10" id="KW-0548">Nucleotidyltransferase</keyword>
<dbReference type="Pfam" id="PF00483">
    <property type="entry name" value="NTP_transferase"/>
    <property type="match status" value="1"/>
</dbReference>
<organism evidence="12 13">
    <name type="scientific">Actinokineospora diospyrosa</name>
    <dbReference type="NCBI Taxonomy" id="103728"/>
    <lineage>
        <taxon>Bacteria</taxon>
        <taxon>Bacillati</taxon>
        <taxon>Actinomycetota</taxon>
        <taxon>Actinomycetes</taxon>
        <taxon>Pseudonocardiales</taxon>
        <taxon>Pseudonocardiaceae</taxon>
        <taxon>Actinokineospora</taxon>
    </lineage>
</organism>
<comment type="similarity">
    <text evidence="2 10">Belongs to the glucose-1-phosphate thymidylyltransferase family.</text>
</comment>
<keyword evidence="5 10" id="KW-0808">Transferase</keyword>
<dbReference type="PANTHER" id="PTHR43532:SF1">
    <property type="entry name" value="GLUCOSE-1-PHOSPHATE THYMIDYLYLTRANSFERASE 1"/>
    <property type="match status" value="1"/>
</dbReference>
<dbReference type="NCBIfam" id="TIGR01207">
    <property type="entry name" value="rmlA"/>
    <property type="match status" value="1"/>
</dbReference>
<gene>
    <name evidence="12" type="ORF">LV75_004595</name>
</gene>
<keyword evidence="8 10" id="KW-0460">Magnesium</keyword>
<evidence type="ECO:0000256" key="2">
    <source>
        <dbReference type="ARBA" id="ARBA00010480"/>
    </source>
</evidence>
<evidence type="ECO:0000313" key="12">
    <source>
        <dbReference type="EMBL" id="MCP2272076.1"/>
    </source>
</evidence>
<evidence type="ECO:0000256" key="1">
    <source>
        <dbReference type="ARBA" id="ARBA00001946"/>
    </source>
</evidence>
<name>A0ABT1IHN4_9PSEU</name>
<dbReference type="Gene3D" id="3.90.550.10">
    <property type="entry name" value="Spore Coat Polysaccharide Biosynthesis Protein SpsA, Chain A"/>
    <property type="match status" value="1"/>
</dbReference>
<evidence type="ECO:0000256" key="4">
    <source>
        <dbReference type="ARBA" id="ARBA00017654"/>
    </source>
</evidence>
<dbReference type="PANTHER" id="PTHR43532">
    <property type="entry name" value="GLUCOSE-1-PHOSPHATE THYMIDYLYLTRANSFERASE"/>
    <property type="match status" value="1"/>
</dbReference>
<evidence type="ECO:0000259" key="11">
    <source>
        <dbReference type="Pfam" id="PF00483"/>
    </source>
</evidence>
<comment type="function">
    <text evidence="10">Catalyzes the formation of dTDP-glucose, from dTTP and glucose 1-phosphate, as well as its pyrophosphorolysis.</text>
</comment>
<dbReference type="CDD" id="cd02538">
    <property type="entry name" value="G1P_TT_short"/>
    <property type="match status" value="1"/>
</dbReference>
<comment type="caution">
    <text evidence="12">The sequence shown here is derived from an EMBL/GenBank/DDBJ whole genome shotgun (WGS) entry which is preliminary data.</text>
</comment>
<evidence type="ECO:0000256" key="5">
    <source>
        <dbReference type="ARBA" id="ARBA00022679"/>
    </source>
</evidence>